<dbReference type="EMBL" id="CP033169">
    <property type="protein sequence ID" value="AYO29862.1"/>
    <property type="molecule type" value="Genomic_DNA"/>
</dbReference>
<dbReference type="Gene3D" id="3.40.50.460">
    <property type="entry name" value="Phosphofructokinase domain"/>
    <property type="match status" value="1"/>
</dbReference>
<feature type="domain" description="Phosphofructokinase" evidence="7">
    <location>
        <begin position="5"/>
        <end position="309"/>
    </location>
</feature>
<comment type="activity regulation">
    <text evidence="6">Non-allosteric.</text>
</comment>
<dbReference type="GO" id="GO:0003872">
    <property type="term" value="F:6-phosphofructokinase activity"/>
    <property type="evidence" value="ECO:0007669"/>
    <property type="project" value="UniProtKB-UniRule"/>
</dbReference>
<comment type="cofactor">
    <cofactor evidence="1 6">
        <name>Mg(2+)</name>
        <dbReference type="ChEBI" id="CHEBI:18420"/>
    </cofactor>
</comment>
<evidence type="ECO:0000313" key="8">
    <source>
        <dbReference type="EMBL" id="AYO29862.1"/>
    </source>
</evidence>
<keyword evidence="9" id="KW-1185">Reference proteome</keyword>
<comment type="similarity">
    <text evidence="6">Belongs to the phosphofructokinase type A (PFKA) family. PPi-dependent PFK group II subfamily. Clade 'B2' sub-subfamily.</text>
</comment>
<dbReference type="GO" id="GO:0046872">
    <property type="term" value="F:metal ion binding"/>
    <property type="evidence" value="ECO:0007669"/>
    <property type="project" value="UniProtKB-KW"/>
</dbReference>
<dbReference type="InterPro" id="IPR000023">
    <property type="entry name" value="Phosphofructokinase_dom"/>
</dbReference>
<keyword evidence="6" id="KW-0324">Glycolysis</keyword>
<protein>
    <recommendedName>
        <fullName evidence="6">Pyrophosphate--fructose 6-phosphate 1-phosphotransferase</fullName>
        <ecNumber evidence="6">2.7.1.90</ecNumber>
    </recommendedName>
    <alternativeName>
        <fullName evidence="6">6-phosphofructokinase, pyrophosphate dependent</fullName>
    </alternativeName>
    <alternativeName>
        <fullName evidence="6">PPi-dependent phosphofructokinase</fullName>
        <shortName evidence="6">PPi-PFK</shortName>
    </alternativeName>
    <alternativeName>
        <fullName evidence="6">Pyrophosphate-dependent 6-phosphofructose-1-kinase</fullName>
    </alternativeName>
</protein>
<evidence type="ECO:0000256" key="2">
    <source>
        <dbReference type="ARBA" id="ARBA00022679"/>
    </source>
</evidence>
<feature type="binding site" evidence="6">
    <location>
        <position position="12"/>
    </location>
    <ligand>
        <name>diphosphate</name>
        <dbReference type="ChEBI" id="CHEBI:33019"/>
    </ligand>
</feature>
<dbReference type="PIRSF" id="PIRSF036483">
    <property type="entry name" value="PFK_XF0274"/>
    <property type="match status" value="1"/>
</dbReference>
<dbReference type="PRINTS" id="PR00476">
    <property type="entry name" value="PHFRCTKINASE"/>
</dbReference>
<evidence type="ECO:0000256" key="4">
    <source>
        <dbReference type="ARBA" id="ARBA00022777"/>
    </source>
</evidence>
<dbReference type="Gene3D" id="3.40.50.450">
    <property type="match status" value="1"/>
</dbReference>
<dbReference type="GO" id="GO:0005737">
    <property type="term" value="C:cytoplasm"/>
    <property type="evidence" value="ECO:0007669"/>
    <property type="project" value="UniProtKB-SubCell"/>
</dbReference>
<dbReference type="Proteomes" id="UP000280960">
    <property type="component" value="Chromosome"/>
</dbReference>
<evidence type="ECO:0000256" key="6">
    <source>
        <dbReference type="HAMAP-Rule" id="MF_01978"/>
    </source>
</evidence>
<keyword evidence="4 6" id="KW-0418">Kinase</keyword>
<dbReference type="InterPro" id="IPR011404">
    <property type="entry name" value="PPi-PFK"/>
</dbReference>
<dbReference type="SUPFAM" id="SSF53784">
    <property type="entry name" value="Phosphofructokinase"/>
    <property type="match status" value="1"/>
</dbReference>
<dbReference type="RefSeq" id="WP_122014200.1">
    <property type="nucleotide sequence ID" value="NZ_CP033169.1"/>
</dbReference>
<name>A0A3G2R393_9FIRM</name>
<dbReference type="EC" id="2.7.1.90" evidence="6"/>
<sequence>MTRNVLFAQSGGPTAVINASCYGIIKEAKKSGGKIYAARYGVEGLMKENLIEMTDIDDMTLEVLRYSPSSAFGSCRHKLKEDEFETVFKIFDKYNIGYFFYIGGNDSMTTANKLSKYALKVGYDIKAVGIPKTIDNDLPITDFCPGYGSAAKYVAASVKEMALDSDVYDKGIITIVEIMGRDSGFLTAASALAKDKVIDSPHLIYLPEMPFDENEFLKDVERAYSKKKKVFITASEGLKNKDGQYAYLRESSADAFNNMQMGGIGKYLEHLVKTNVEKRVKAVELSILQRSAAHIASRVDNDVAVMVGSDGVKYAMDGMTDIMVSIVRTEGGFKTSPVPLGDIAGKIKTFPLEWIDKYNRWVTREAIDYMLPLVQGEARVPYEKGLPKYVRFI</sequence>
<organism evidence="8 9">
    <name type="scientific">Biomaibacter acetigenes</name>
    <dbReference type="NCBI Taxonomy" id="2316383"/>
    <lineage>
        <taxon>Bacteria</taxon>
        <taxon>Bacillati</taxon>
        <taxon>Bacillota</taxon>
        <taxon>Clostridia</taxon>
        <taxon>Thermosediminibacterales</taxon>
        <taxon>Tepidanaerobacteraceae</taxon>
        <taxon>Biomaibacter</taxon>
    </lineage>
</organism>
<dbReference type="KEGG" id="bacg:D2962_03905"/>
<comment type="caution">
    <text evidence="6">Lacks conserved residue(s) required for the propagation of feature annotation.</text>
</comment>
<proteinExistence type="inferred from homology"/>
<feature type="binding site" evidence="6">
    <location>
        <begin position="133"/>
        <end position="135"/>
    </location>
    <ligand>
        <name>substrate</name>
    </ligand>
</feature>
<comment type="subunit">
    <text evidence="6">Homodimer.</text>
</comment>
<dbReference type="InterPro" id="IPR050929">
    <property type="entry name" value="PFKA"/>
</dbReference>
<feature type="binding site" evidence="6">
    <location>
        <position position="236"/>
    </location>
    <ligand>
        <name>substrate</name>
    </ligand>
</feature>
<dbReference type="AlphaFoldDB" id="A0A3G2R393"/>
<dbReference type="HAMAP" id="MF_01978">
    <property type="entry name" value="Phosphofructokinase_II_B2"/>
    <property type="match status" value="1"/>
</dbReference>
<keyword evidence="2 6" id="KW-0808">Transferase</keyword>
<evidence type="ECO:0000256" key="3">
    <source>
        <dbReference type="ARBA" id="ARBA00022723"/>
    </source>
</evidence>
<feature type="site" description="Important for catalytic activity and substrate specificity; stabilizes the transition state when the phosphoryl donor is PPi; prevents ATP from binding by mimicking the alpha-phosphate group of ATP" evidence="6">
    <location>
        <position position="106"/>
    </location>
</feature>
<comment type="catalytic activity">
    <reaction evidence="6">
        <text>beta-D-fructose 6-phosphate + diphosphate = beta-D-fructose 1,6-bisphosphate + phosphate + H(+)</text>
        <dbReference type="Rhea" id="RHEA:13613"/>
        <dbReference type="ChEBI" id="CHEBI:15378"/>
        <dbReference type="ChEBI" id="CHEBI:32966"/>
        <dbReference type="ChEBI" id="CHEBI:33019"/>
        <dbReference type="ChEBI" id="CHEBI:43474"/>
        <dbReference type="ChEBI" id="CHEBI:57634"/>
        <dbReference type="EC" id="2.7.1.90"/>
    </reaction>
</comment>
<gene>
    <name evidence="6" type="primary">pfp</name>
    <name evidence="8" type="ORF">D2962_03905</name>
</gene>
<reference evidence="8 9" key="1">
    <citation type="submission" date="2018-10" db="EMBL/GenBank/DDBJ databases">
        <authorList>
            <person name="Zhang X."/>
        </authorList>
    </citation>
    <scope>NUCLEOTIDE SEQUENCE [LARGE SCALE GENOMIC DNA]</scope>
    <source>
        <strain evidence="8 9">SK-G1</strain>
    </source>
</reference>
<comment type="subcellular location">
    <subcellularLocation>
        <location evidence="6">Cytoplasm</location>
    </subcellularLocation>
</comment>
<keyword evidence="3 6" id="KW-0479">Metal-binding</keyword>
<keyword evidence="6" id="KW-0963">Cytoplasm</keyword>
<evidence type="ECO:0000256" key="5">
    <source>
        <dbReference type="ARBA" id="ARBA00022842"/>
    </source>
</evidence>
<evidence type="ECO:0000259" key="7">
    <source>
        <dbReference type="Pfam" id="PF00365"/>
    </source>
</evidence>
<dbReference type="GO" id="GO:0006002">
    <property type="term" value="P:fructose 6-phosphate metabolic process"/>
    <property type="evidence" value="ECO:0007669"/>
    <property type="project" value="InterPro"/>
</dbReference>
<feature type="binding site" evidence="6">
    <location>
        <begin position="179"/>
        <end position="181"/>
    </location>
    <ligand>
        <name>substrate</name>
    </ligand>
</feature>
<feature type="active site" description="Proton acceptor" evidence="6">
    <location>
        <position position="135"/>
    </location>
</feature>
<feature type="site" description="Important for catalytic activity; stabilizes the transition state when the phosphoryl donor is PPi" evidence="6">
    <location>
        <position position="132"/>
    </location>
</feature>
<keyword evidence="5 6" id="KW-0460">Magnesium</keyword>
<dbReference type="InterPro" id="IPR035966">
    <property type="entry name" value="PKF_sf"/>
</dbReference>
<dbReference type="UniPathway" id="UPA00109">
    <property type="reaction ID" value="UER00182"/>
</dbReference>
<dbReference type="InterPro" id="IPR022953">
    <property type="entry name" value="ATP_PFK"/>
</dbReference>
<dbReference type="NCBIfam" id="NF010675">
    <property type="entry name" value="PRK14072.1"/>
    <property type="match status" value="1"/>
</dbReference>
<feature type="binding site" evidence="6">
    <location>
        <position position="105"/>
    </location>
    <ligand>
        <name>Mg(2+)</name>
        <dbReference type="ChEBI" id="CHEBI:18420"/>
        <note>catalytic</note>
    </ligand>
</feature>
<accession>A0A3G2R393</accession>
<evidence type="ECO:0000256" key="1">
    <source>
        <dbReference type="ARBA" id="ARBA00001946"/>
    </source>
</evidence>
<dbReference type="PANTHER" id="PTHR45770">
    <property type="entry name" value="ATP-DEPENDENT 6-PHOSPHOFRUCTOKINASE 1"/>
    <property type="match status" value="1"/>
</dbReference>
<dbReference type="Pfam" id="PF00365">
    <property type="entry name" value="PFK"/>
    <property type="match status" value="1"/>
</dbReference>
<comment type="pathway">
    <text evidence="6">Carbohydrate degradation; glycolysis; D-glyceraldehyde 3-phosphate and glycerone phosphate from D-glucose: step 3/4.</text>
</comment>
<dbReference type="GO" id="GO:0047334">
    <property type="term" value="F:diphosphate-fructose-6-phosphate 1-phosphotransferase activity"/>
    <property type="evidence" value="ECO:0007669"/>
    <property type="project" value="UniProtKB-EC"/>
</dbReference>
<evidence type="ECO:0000313" key="9">
    <source>
        <dbReference type="Proteomes" id="UP000280960"/>
    </source>
</evidence>
<comment type="function">
    <text evidence="6">Catalyzes the phosphorylation of D-fructose 6-phosphate, the first committing step of glycolysis. Uses inorganic phosphate (PPi) as phosphoryl donor instead of ATP like common ATP-dependent phosphofructokinases (ATP-PFKs), which renders the reaction reversible, and can thus function both in glycolysis and gluconeogenesis. Consistently, PPi-PFK can replace the enzymes of both the forward (ATP-PFK) and reverse (fructose-bisphosphatase (FBPase)) reactions.</text>
</comment>